<dbReference type="RefSeq" id="WP_148566405.1">
    <property type="nucleotide sequence ID" value="NZ_RXYA01000004.1"/>
</dbReference>
<evidence type="ECO:0000313" key="2">
    <source>
        <dbReference type="Proteomes" id="UP000616595"/>
    </source>
</evidence>
<gene>
    <name evidence="1" type="ORF">GH810_02880</name>
</gene>
<organism evidence="1 2">
    <name type="scientific">Acetobacterium paludosum</name>
    <dbReference type="NCBI Taxonomy" id="52693"/>
    <lineage>
        <taxon>Bacteria</taxon>
        <taxon>Bacillati</taxon>
        <taxon>Bacillota</taxon>
        <taxon>Clostridia</taxon>
        <taxon>Eubacteriales</taxon>
        <taxon>Eubacteriaceae</taxon>
        <taxon>Acetobacterium</taxon>
    </lineage>
</organism>
<proteinExistence type="predicted"/>
<accession>A0A923KVQ5</accession>
<keyword evidence="2" id="KW-1185">Reference proteome</keyword>
<dbReference type="InterPro" id="IPR013324">
    <property type="entry name" value="RNA_pol_sigma_r3/r4-like"/>
</dbReference>
<dbReference type="SUPFAM" id="SSF88659">
    <property type="entry name" value="Sigma3 and sigma4 domains of RNA polymerase sigma factors"/>
    <property type="match status" value="1"/>
</dbReference>
<reference evidence="1" key="2">
    <citation type="submission" date="2020-10" db="EMBL/GenBank/DDBJ databases">
        <title>Comparative genomics of the Acetobacterium genus.</title>
        <authorList>
            <person name="Marshall C."/>
            <person name="May H."/>
            <person name="Norman S."/>
        </authorList>
    </citation>
    <scope>NUCLEOTIDE SEQUENCE</scope>
    <source>
        <strain evidence="1">DER-2019</strain>
    </source>
</reference>
<name>A0A923KVQ5_9FIRM</name>
<dbReference type="AlphaFoldDB" id="A0A923KVQ5"/>
<dbReference type="EMBL" id="WJBD01000002">
    <property type="protein sequence ID" value="MBC3887253.1"/>
    <property type="molecule type" value="Genomic_DNA"/>
</dbReference>
<evidence type="ECO:0000313" key="1">
    <source>
        <dbReference type="EMBL" id="MBC3887253.1"/>
    </source>
</evidence>
<reference evidence="1" key="1">
    <citation type="submission" date="2019-10" db="EMBL/GenBank/DDBJ databases">
        <authorList>
            <person name="Ross D.E."/>
            <person name="Gulliver D."/>
        </authorList>
    </citation>
    <scope>NUCLEOTIDE SEQUENCE</scope>
    <source>
        <strain evidence="1">DER-2019</strain>
    </source>
</reference>
<comment type="caution">
    <text evidence="1">The sequence shown here is derived from an EMBL/GenBank/DDBJ whole genome shotgun (WGS) entry which is preliminary data.</text>
</comment>
<protein>
    <submittedName>
        <fullName evidence="1">Uncharacterized protein</fullName>
    </submittedName>
</protein>
<dbReference type="Proteomes" id="UP000616595">
    <property type="component" value="Unassembled WGS sequence"/>
</dbReference>
<sequence>MKIKGMFERYYDNKKEIILISHDIKMIEEDTGPSFTRALTLTPKVSPTNGSSTENTAIENIDSIEIKRLKRKRDLLQNDVDTVDQLLDTLNGCQNKVVKMRIKDKMSWTKIADELDLDIRTATKIYTSLFEELEDLHKRPDLKVQSG</sequence>